<dbReference type="PANTHER" id="PTHR42783">
    <property type="entry name" value="GLUTAMATE SYNTHASE [NADPH] SMALL CHAIN"/>
    <property type="match status" value="1"/>
</dbReference>
<dbReference type="InterPro" id="IPR028261">
    <property type="entry name" value="DPD_II"/>
</dbReference>
<dbReference type="Pfam" id="PF07992">
    <property type="entry name" value="Pyr_redox_2"/>
    <property type="match status" value="1"/>
</dbReference>
<dbReference type="InterPro" id="IPR023753">
    <property type="entry name" value="FAD/NAD-binding_dom"/>
</dbReference>
<dbReference type="RefSeq" id="WP_248343212.1">
    <property type="nucleotide sequence ID" value="NZ_AP025592.1"/>
</dbReference>
<protein>
    <submittedName>
        <fullName evidence="2">2-polyprenylphenol hydroxylase</fullName>
    </submittedName>
</protein>
<reference evidence="3" key="1">
    <citation type="journal article" date="2022" name="Int. J. Syst. Evol. Microbiol.">
        <title>Anaeromyxobacter oryzae sp. nov., Anaeromyxobacter diazotrophicus sp. nov. and Anaeromyxobacter paludicola sp. nov., isolated from paddy soils.</title>
        <authorList>
            <person name="Itoh H."/>
            <person name="Xu Z."/>
            <person name="Mise K."/>
            <person name="Masuda Y."/>
            <person name="Ushijima N."/>
            <person name="Hayakawa C."/>
            <person name="Shiratori Y."/>
            <person name="Senoo K."/>
        </authorList>
    </citation>
    <scope>NUCLEOTIDE SEQUENCE [LARGE SCALE GENOMIC DNA]</scope>
    <source>
        <strain evidence="3">Red630</strain>
    </source>
</reference>
<dbReference type="InterPro" id="IPR017938">
    <property type="entry name" value="Riboflavin_synthase-like_b-brl"/>
</dbReference>
<dbReference type="Gene3D" id="1.20.5.420">
    <property type="entry name" value="Immunoglobulin FC, subunit C"/>
    <property type="match status" value="1"/>
</dbReference>
<dbReference type="NCBIfam" id="TIGR01316">
    <property type="entry name" value="gltA"/>
    <property type="match status" value="1"/>
</dbReference>
<dbReference type="Gene3D" id="1.10.1060.10">
    <property type="entry name" value="Alpha-helical ferredoxin"/>
    <property type="match status" value="1"/>
</dbReference>
<dbReference type="Gene3D" id="1.20.1260.10">
    <property type="match status" value="1"/>
</dbReference>
<dbReference type="Proteomes" id="UP001162734">
    <property type="component" value="Chromosome"/>
</dbReference>
<dbReference type="Pfam" id="PF10418">
    <property type="entry name" value="DHODB_Fe-S_bind"/>
    <property type="match status" value="1"/>
</dbReference>
<evidence type="ECO:0000313" key="3">
    <source>
        <dbReference type="Proteomes" id="UP001162734"/>
    </source>
</evidence>
<dbReference type="InterPro" id="IPR039261">
    <property type="entry name" value="FNR_nucleotide-bd"/>
</dbReference>
<proteinExistence type="predicted"/>
<dbReference type="InterPro" id="IPR009078">
    <property type="entry name" value="Ferritin-like_SF"/>
</dbReference>
<dbReference type="Pfam" id="PF14691">
    <property type="entry name" value="Fer4_20"/>
    <property type="match status" value="1"/>
</dbReference>
<dbReference type="NCBIfam" id="NF009413">
    <property type="entry name" value="PRK12775.1"/>
    <property type="match status" value="1"/>
</dbReference>
<organism evidence="2 3">
    <name type="scientific">Anaeromyxobacter paludicola</name>
    <dbReference type="NCBI Taxonomy" id="2918171"/>
    <lineage>
        <taxon>Bacteria</taxon>
        <taxon>Pseudomonadati</taxon>
        <taxon>Myxococcota</taxon>
        <taxon>Myxococcia</taxon>
        <taxon>Myxococcales</taxon>
        <taxon>Cystobacterineae</taxon>
        <taxon>Anaeromyxobacteraceae</taxon>
        <taxon>Anaeromyxobacter</taxon>
    </lineage>
</organism>
<gene>
    <name evidence="2" type="ORF">AMPC_38180</name>
</gene>
<dbReference type="InterPro" id="IPR017927">
    <property type="entry name" value="FAD-bd_FR_type"/>
</dbReference>
<dbReference type="SUPFAM" id="SSF46548">
    <property type="entry name" value="alpha-helical ferredoxin"/>
    <property type="match status" value="1"/>
</dbReference>
<dbReference type="EMBL" id="AP025592">
    <property type="protein sequence ID" value="BDG10705.1"/>
    <property type="molecule type" value="Genomic_DNA"/>
</dbReference>
<dbReference type="InterPro" id="IPR012347">
    <property type="entry name" value="Ferritin-like"/>
</dbReference>
<dbReference type="InterPro" id="IPR009051">
    <property type="entry name" value="Helical_ferredxn"/>
</dbReference>
<dbReference type="SUPFAM" id="SSF63380">
    <property type="entry name" value="Riboflavin synthase domain-like"/>
    <property type="match status" value="1"/>
</dbReference>
<dbReference type="InterPro" id="IPR019480">
    <property type="entry name" value="Dihydroorotate_DH_Fe-S-bd"/>
</dbReference>
<dbReference type="Gene3D" id="3.50.50.60">
    <property type="entry name" value="FAD/NAD(P)-binding domain"/>
    <property type="match status" value="2"/>
</dbReference>
<keyword evidence="3" id="KW-1185">Reference proteome</keyword>
<dbReference type="CDD" id="cd01045">
    <property type="entry name" value="Ferritin_like_AB"/>
    <property type="match status" value="1"/>
</dbReference>
<dbReference type="SUPFAM" id="SSF47240">
    <property type="entry name" value="Ferritin-like"/>
    <property type="match status" value="1"/>
</dbReference>
<dbReference type="SUPFAM" id="SSF52343">
    <property type="entry name" value="Ferredoxin reductase-like, C-terminal NADP-linked domain"/>
    <property type="match status" value="1"/>
</dbReference>
<name>A0ABM7XFQ7_9BACT</name>
<dbReference type="CDD" id="cd06219">
    <property type="entry name" value="DHOD_e_trans_like1"/>
    <property type="match status" value="1"/>
</dbReference>
<dbReference type="Gene3D" id="3.40.50.80">
    <property type="entry name" value="Nucleotide-binding domain of ferredoxin-NADP reductase (FNR) module"/>
    <property type="match status" value="1"/>
</dbReference>
<dbReference type="InterPro" id="IPR036188">
    <property type="entry name" value="FAD/NAD-bd_sf"/>
</dbReference>
<dbReference type="PRINTS" id="PR00419">
    <property type="entry name" value="ADXRDTASE"/>
</dbReference>
<dbReference type="NCBIfam" id="NF004862">
    <property type="entry name" value="PRK06222.1"/>
    <property type="match status" value="1"/>
</dbReference>
<dbReference type="Gene3D" id="2.40.30.10">
    <property type="entry name" value="Translation factors"/>
    <property type="match status" value="1"/>
</dbReference>
<sequence length="1008" mass="109303">MTRIVRRQAFSDTTFLWEVEAPDVARAAQPGHFVMLRLHEGSERIPLTVADFDREKGTITMVVQALGKTTREMMTNYAEGDTFLDFVGPLGLPQHVGKFGHVVLVGGGLGVAPVYPQLRAFKEAGCRTTGVIGFRNKDLVFWEDKFKTYCDDLVVCTDDGSYGKPGFVTQALKEICEKDKPDLVVAIGPLPMMNACVETTRPFGVKTMVSLNAIMVDGTGMCGSCRVTVDGKVKFACVEGPDFDGHKVDFKELMARQRRFKEQEAAANQDYAHVCNLEKQLFEDEKRNYKKLKELAPKAVHMPERDAQERARNFKEVNLGYSLQDALTEAERCIQCAKPTCVAGCPVSIDIPRFIRHLLVRDLDGAAAVIRESNAFPSVCGRVCPQETQCESQCIIAKKMESVAIGRLERFVGDTAALPKAKPPVFAPQDRLGRVAICGSGPAGLAAAADLVRYGADVTVFEALHVVGGVLQYGIPSFRLPRDIIEREVKQLRDAGVKIETNKVIGKTFTVPQLLEEKGFDAVFLGVGAGAPAFLGIPGENAGQVYSANEFLTRVNLMGGDKFPYLDTPIRLGNSVVVIGAGNTAMDCLRVAKRLGAPTVRCVYRRSEAEAPARIEEIRHAKEEGIEFYFLHGPVEILADADGNVTGMKVERMVLGEPDEKGRRKPMGTGELHVLECDTVISALGTKANPVVTESTPGLALNKWGNIAADDGKPQSTQATNLPGVFAGGDIVTGGATVILAMGAGRRAARSIAAWLRNGKRSWPVTAEEAAAFEPPAQVRPAPAGATVPAGALEEPVRTCPKCHRPIEGDEEYVCCAGAQLSWRCEKCAKVSEGFAFPYGLCPICGEGKLAPLDDREVSGAALDAVRVAFEIELGGMAFYTRAAKEATDPALRELFGRFAGMETEHMATLQRRYHVEAPAAPSDSFRIASAAIFAGLEHRPSDPESLFQIAILFEQRAVKFFTENVDKAPAGSAARQLYKELAAEEQEHVALLTTELARWKQGKPGLL</sequence>
<dbReference type="PROSITE" id="PS51384">
    <property type="entry name" value="FAD_FR"/>
    <property type="match status" value="1"/>
</dbReference>
<dbReference type="SUPFAM" id="SSF51971">
    <property type="entry name" value="Nucleotide-binding domain"/>
    <property type="match status" value="1"/>
</dbReference>
<dbReference type="InterPro" id="IPR006004">
    <property type="entry name" value="SudA-like"/>
</dbReference>
<feature type="domain" description="FAD-binding FR-type" evidence="1">
    <location>
        <begin position="1"/>
        <end position="96"/>
    </location>
</feature>
<evidence type="ECO:0000259" key="1">
    <source>
        <dbReference type="PROSITE" id="PS51384"/>
    </source>
</evidence>
<evidence type="ECO:0000313" key="2">
    <source>
        <dbReference type="EMBL" id="BDG10705.1"/>
    </source>
</evidence>
<accession>A0ABM7XFQ7</accession>
<dbReference type="PANTHER" id="PTHR42783:SF3">
    <property type="entry name" value="GLUTAMATE SYNTHASE [NADPH] SMALL CHAIN-RELATED"/>
    <property type="match status" value="1"/>
</dbReference>